<dbReference type="Proteomes" id="UP000272942">
    <property type="component" value="Unassembled WGS sequence"/>
</dbReference>
<feature type="domain" description="Ras-associating" evidence="2">
    <location>
        <begin position="207"/>
        <end position="293"/>
    </location>
</feature>
<evidence type="ECO:0000313" key="4">
    <source>
        <dbReference type="Proteomes" id="UP000272942"/>
    </source>
</evidence>
<dbReference type="OrthoDB" id="242257at2759"/>
<dbReference type="Pfam" id="PF00788">
    <property type="entry name" value="RA"/>
    <property type="match status" value="1"/>
</dbReference>
<protein>
    <submittedName>
        <fullName evidence="5">Ras-associating domain-containing protein</fullName>
    </submittedName>
</protein>
<dbReference type="InterPro" id="IPR000159">
    <property type="entry name" value="RA_dom"/>
</dbReference>
<proteinExistence type="predicted"/>
<feature type="region of interest" description="Disordered" evidence="1">
    <location>
        <begin position="35"/>
        <end position="75"/>
    </location>
</feature>
<dbReference type="CDD" id="cd17111">
    <property type="entry name" value="RA1_DAGK-theta"/>
    <property type="match status" value="1"/>
</dbReference>
<gene>
    <name evidence="3" type="ORF">ECPE_LOCUS10454</name>
</gene>
<evidence type="ECO:0000259" key="2">
    <source>
        <dbReference type="Pfam" id="PF00788"/>
    </source>
</evidence>
<keyword evidence="4" id="KW-1185">Reference proteome</keyword>
<organism evidence="5">
    <name type="scientific">Echinostoma caproni</name>
    <dbReference type="NCBI Taxonomy" id="27848"/>
    <lineage>
        <taxon>Eukaryota</taxon>
        <taxon>Metazoa</taxon>
        <taxon>Spiralia</taxon>
        <taxon>Lophotrochozoa</taxon>
        <taxon>Platyhelminthes</taxon>
        <taxon>Trematoda</taxon>
        <taxon>Digenea</taxon>
        <taxon>Plagiorchiida</taxon>
        <taxon>Echinostomata</taxon>
        <taxon>Echinostomatoidea</taxon>
        <taxon>Echinostomatidae</taxon>
        <taxon>Echinostoma</taxon>
    </lineage>
</organism>
<name>A0A183AU19_9TREM</name>
<evidence type="ECO:0000313" key="3">
    <source>
        <dbReference type="EMBL" id="VDP87071.1"/>
    </source>
</evidence>
<dbReference type="WBParaSite" id="ECPE_0001048601-mRNA-1">
    <property type="protein sequence ID" value="ECPE_0001048601-mRNA-1"/>
    <property type="gene ID" value="ECPE_0001048601"/>
</dbReference>
<dbReference type="GO" id="GO:0007165">
    <property type="term" value="P:signal transduction"/>
    <property type="evidence" value="ECO:0007669"/>
    <property type="project" value="InterPro"/>
</dbReference>
<reference evidence="5" key="1">
    <citation type="submission" date="2016-06" db="UniProtKB">
        <authorList>
            <consortium name="WormBaseParasite"/>
        </authorList>
    </citation>
    <scope>IDENTIFICATION</scope>
</reference>
<feature type="region of interest" description="Disordered" evidence="1">
    <location>
        <begin position="177"/>
        <end position="199"/>
    </location>
</feature>
<accession>A0A183AU19</accession>
<dbReference type="AlphaFoldDB" id="A0A183AU19"/>
<evidence type="ECO:0000313" key="5">
    <source>
        <dbReference type="WBParaSite" id="ECPE_0001048601-mRNA-1"/>
    </source>
</evidence>
<dbReference type="EMBL" id="UZAN01049094">
    <property type="protein sequence ID" value="VDP87071.1"/>
    <property type="molecule type" value="Genomic_DNA"/>
</dbReference>
<evidence type="ECO:0000256" key="1">
    <source>
        <dbReference type="SAM" id="MobiDB-lite"/>
    </source>
</evidence>
<sequence>MGAFREVQGEGDQPQLETSIPATILRLSEARSDLAEVSFPSKSSAEDCPDIVTTESNETQPPLGSASGPSPSPTPVFALSIPSPMRSMSTVSWSDTVVSPIPSGASVAASDAEKQAAPSVHCSCFKNVPSDCDFGVLRDIMLPPGCVSLPRTSLLVEQIIGMTRPQPDSLMGVQSLTDEFSSSGDSPEESGMERRSVKDKADRDFDDYVRVYDGLARYRKRQCRYLSLGRSVSVQKVIELSLKAFQLPPDEAKDYCLIELNEKDGSEHSLHTAASFKSQLQYETRRPQIILRFRERLADKEYIQVYPGAIGQYTDIDLLPVSVPITRDTTSHDVISLALRRFGLEVSIVVSDTVLTISKRLTGQSFIACP</sequence>
<reference evidence="3 4" key="2">
    <citation type="submission" date="2018-11" db="EMBL/GenBank/DDBJ databases">
        <authorList>
            <consortium name="Pathogen Informatics"/>
        </authorList>
    </citation>
    <scope>NUCLEOTIDE SEQUENCE [LARGE SCALE GENOMIC DNA]</scope>
    <source>
        <strain evidence="3 4">Egypt</strain>
    </source>
</reference>